<name>A0A914Z310_9BILA</name>
<feature type="domain" description="Peptidase S8/S53" evidence="1">
    <location>
        <begin position="96"/>
        <end position="188"/>
    </location>
</feature>
<sequence length="195" mass="22228">MSGRKLKVPHSWKNPSKKWHLGCTTNFKLKFKYNYKFKEIGDDKDKRQAYSKSYDEKRKQGKGVIDCIVWFDGERWLACVDTSMGNNIQNVKVLTNYRDEHEFAYTTNENVFWISIKNEGNLLEIGSAYGIHGTAVAHIAAAHFSNEPQRSGLAPGAQIVPIIVGAKCFKKAFLKCIDMKVDIVNISLKLCYLDE</sequence>
<dbReference type="Pfam" id="PF00082">
    <property type="entry name" value="Peptidase_S8"/>
    <property type="match status" value="1"/>
</dbReference>
<dbReference type="WBParaSite" id="PSU_v2.g6279.t1">
    <property type="protein sequence ID" value="PSU_v2.g6279.t1"/>
    <property type="gene ID" value="PSU_v2.g6279"/>
</dbReference>
<keyword evidence="2" id="KW-1185">Reference proteome</keyword>
<proteinExistence type="predicted"/>
<evidence type="ECO:0000313" key="2">
    <source>
        <dbReference type="Proteomes" id="UP000887577"/>
    </source>
</evidence>
<dbReference type="Proteomes" id="UP000887577">
    <property type="component" value="Unplaced"/>
</dbReference>
<protein>
    <submittedName>
        <fullName evidence="3">Peptidase S8/S53 domain-containing protein</fullName>
    </submittedName>
</protein>
<organism evidence="2 3">
    <name type="scientific">Panagrolaimus superbus</name>
    <dbReference type="NCBI Taxonomy" id="310955"/>
    <lineage>
        <taxon>Eukaryota</taxon>
        <taxon>Metazoa</taxon>
        <taxon>Ecdysozoa</taxon>
        <taxon>Nematoda</taxon>
        <taxon>Chromadorea</taxon>
        <taxon>Rhabditida</taxon>
        <taxon>Tylenchina</taxon>
        <taxon>Panagrolaimomorpha</taxon>
        <taxon>Panagrolaimoidea</taxon>
        <taxon>Panagrolaimidae</taxon>
        <taxon>Panagrolaimus</taxon>
    </lineage>
</organism>
<dbReference type="SUPFAM" id="SSF52743">
    <property type="entry name" value="Subtilisin-like"/>
    <property type="match status" value="1"/>
</dbReference>
<evidence type="ECO:0000259" key="1">
    <source>
        <dbReference type="Pfam" id="PF00082"/>
    </source>
</evidence>
<dbReference type="GO" id="GO:0006508">
    <property type="term" value="P:proteolysis"/>
    <property type="evidence" value="ECO:0007669"/>
    <property type="project" value="InterPro"/>
</dbReference>
<evidence type="ECO:0000313" key="3">
    <source>
        <dbReference type="WBParaSite" id="PSU_v2.g6279.t1"/>
    </source>
</evidence>
<dbReference type="InterPro" id="IPR036852">
    <property type="entry name" value="Peptidase_S8/S53_dom_sf"/>
</dbReference>
<dbReference type="AlphaFoldDB" id="A0A914Z310"/>
<reference evidence="3" key="1">
    <citation type="submission" date="2022-11" db="UniProtKB">
        <authorList>
            <consortium name="WormBaseParasite"/>
        </authorList>
    </citation>
    <scope>IDENTIFICATION</scope>
</reference>
<dbReference type="Gene3D" id="3.40.50.200">
    <property type="entry name" value="Peptidase S8/S53 domain"/>
    <property type="match status" value="1"/>
</dbReference>
<dbReference type="InterPro" id="IPR000209">
    <property type="entry name" value="Peptidase_S8/S53_dom"/>
</dbReference>
<dbReference type="GO" id="GO:0004252">
    <property type="term" value="F:serine-type endopeptidase activity"/>
    <property type="evidence" value="ECO:0007669"/>
    <property type="project" value="InterPro"/>
</dbReference>
<accession>A0A914Z310</accession>